<evidence type="ECO:0000313" key="3">
    <source>
        <dbReference type="Proteomes" id="UP001189624"/>
    </source>
</evidence>
<organism evidence="2 3">
    <name type="scientific">Sphenostylis stenocarpa</name>
    <dbReference type="NCBI Taxonomy" id="92480"/>
    <lineage>
        <taxon>Eukaryota</taxon>
        <taxon>Viridiplantae</taxon>
        <taxon>Streptophyta</taxon>
        <taxon>Embryophyta</taxon>
        <taxon>Tracheophyta</taxon>
        <taxon>Spermatophyta</taxon>
        <taxon>Magnoliopsida</taxon>
        <taxon>eudicotyledons</taxon>
        <taxon>Gunneridae</taxon>
        <taxon>Pentapetalae</taxon>
        <taxon>rosids</taxon>
        <taxon>fabids</taxon>
        <taxon>Fabales</taxon>
        <taxon>Fabaceae</taxon>
        <taxon>Papilionoideae</taxon>
        <taxon>50 kb inversion clade</taxon>
        <taxon>NPAAA clade</taxon>
        <taxon>indigoferoid/millettioid clade</taxon>
        <taxon>Phaseoleae</taxon>
        <taxon>Sphenostylis</taxon>
    </lineage>
</organism>
<proteinExistence type="predicted"/>
<feature type="region of interest" description="Disordered" evidence="1">
    <location>
        <begin position="37"/>
        <end position="112"/>
    </location>
</feature>
<reference evidence="2" key="1">
    <citation type="submission" date="2023-10" db="EMBL/GenBank/DDBJ databases">
        <authorList>
            <person name="Domelevo Entfellner J.-B."/>
        </authorList>
    </citation>
    <scope>NUCLEOTIDE SEQUENCE</scope>
</reference>
<feature type="compositionally biased region" description="Polar residues" evidence="1">
    <location>
        <begin position="58"/>
        <end position="68"/>
    </location>
</feature>
<dbReference type="Proteomes" id="UP001189624">
    <property type="component" value="Chromosome 4"/>
</dbReference>
<evidence type="ECO:0000313" key="2">
    <source>
        <dbReference type="EMBL" id="CAJ1950581.1"/>
    </source>
</evidence>
<dbReference type="AlphaFoldDB" id="A0AA86SI96"/>
<dbReference type="Gramene" id="rna-AYBTSS11_LOCUS14332">
    <property type="protein sequence ID" value="CAJ1950581.1"/>
    <property type="gene ID" value="gene-AYBTSS11_LOCUS14332"/>
</dbReference>
<dbReference type="EMBL" id="OY731401">
    <property type="protein sequence ID" value="CAJ1950581.1"/>
    <property type="molecule type" value="Genomic_DNA"/>
</dbReference>
<sequence>MESPSKKLIPKGSVTFRVHFRPGHSYDLHGGAPSFKTNFTSDLTTPERASDHPPKKGSISSLFQSLNARSHKDSSKTFDVEQKQQCVERHQPNKANRNIRGKEKATSFSVYH</sequence>
<accession>A0AA86SI96</accession>
<feature type="compositionally biased region" description="Basic and acidic residues" evidence="1">
    <location>
        <begin position="70"/>
        <end position="91"/>
    </location>
</feature>
<evidence type="ECO:0000256" key="1">
    <source>
        <dbReference type="SAM" id="MobiDB-lite"/>
    </source>
</evidence>
<name>A0AA86SI96_9FABA</name>
<protein>
    <submittedName>
        <fullName evidence="2">Uncharacterized protein</fullName>
    </submittedName>
</protein>
<keyword evidence="3" id="KW-1185">Reference proteome</keyword>
<gene>
    <name evidence="2" type="ORF">AYBTSS11_LOCUS14332</name>
</gene>